<evidence type="ECO:0000256" key="1">
    <source>
        <dbReference type="ARBA" id="ARBA00004141"/>
    </source>
</evidence>
<dbReference type="InterPro" id="IPR052337">
    <property type="entry name" value="SAT4-like"/>
</dbReference>
<dbReference type="VEuPathDB" id="FungiDB:ASPVEDRAFT_143353"/>
<keyword evidence="10" id="KW-1185">Reference proteome</keyword>
<dbReference type="GeneID" id="63723417"/>
<dbReference type="AlphaFoldDB" id="A0A1L9Q2E7"/>
<keyword evidence="3 7" id="KW-1133">Transmembrane helix</keyword>
<feature type="transmembrane region" description="Helical" evidence="7">
    <location>
        <begin position="12"/>
        <end position="31"/>
    </location>
</feature>
<evidence type="ECO:0000256" key="5">
    <source>
        <dbReference type="ARBA" id="ARBA00038359"/>
    </source>
</evidence>
<evidence type="ECO:0000256" key="3">
    <source>
        <dbReference type="ARBA" id="ARBA00022989"/>
    </source>
</evidence>
<feature type="transmembrane region" description="Helical" evidence="7">
    <location>
        <begin position="125"/>
        <end position="147"/>
    </location>
</feature>
<evidence type="ECO:0000256" key="4">
    <source>
        <dbReference type="ARBA" id="ARBA00023136"/>
    </source>
</evidence>
<keyword evidence="2 7" id="KW-0812">Transmembrane</keyword>
<accession>A0A1L9Q2E7</accession>
<gene>
    <name evidence="9" type="ORF">ASPVEDRAFT_143353</name>
</gene>
<comment type="subcellular location">
    <subcellularLocation>
        <location evidence="1">Membrane</location>
        <topology evidence="1">Multi-pass membrane protein</topology>
    </subcellularLocation>
</comment>
<dbReference type="PANTHER" id="PTHR33048:SF47">
    <property type="entry name" value="INTEGRAL MEMBRANE PROTEIN-RELATED"/>
    <property type="match status" value="1"/>
</dbReference>
<reference evidence="10" key="1">
    <citation type="journal article" date="2017" name="Genome Biol.">
        <title>Comparative genomics reveals high biological diversity and specific adaptations in the industrially and medically important fungal genus Aspergillus.</title>
        <authorList>
            <person name="de Vries R.P."/>
            <person name="Riley R."/>
            <person name="Wiebenga A."/>
            <person name="Aguilar-Osorio G."/>
            <person name="Amillis S."/>
            <person name="Uchima C.A."/>
            <person name="Anderluh G."/>
            <person name="Asadollahi M."/>
            <person name="Askin M."/>
            <person name="Barry K."/>
            <person name="Battaglia E."/>
            <person name="Bayram O."/>
            <person name="Benocci T."/>
            <person name="Braus-Stromeyer S.A."/>
            <person name="Caldana C."/>
            <person name="Canovas D."/>
            <person name="Cerqueira G.C."/>
            <person name="Chen F."/>
            <person name="Chen W."/>
            <person name="Choi C."/>
            <person name="Clum A."/>
            <person name="Dos Santos R.A."/>
            <person name="Damasio A.R."/>
            <person name="Diallinas G."/>
            <person name="Emri T."/>
            <person name="Fekete E."/>
            <person name="Flipphi M."/>
            <person name="Freyberg S."/>
            <person name="Gallo A."/>
            <person name="Gournas C."/>
            <person name="Habgood R."/>
            <person name="Hainaut M."/>
            <person name="Harispe M.L."/>
            <person name="Henrissat B."/>
            <person name="Hilden K.S."/>
            <person name="Hope R."/>
            <person name="Hossain A."/>
            <person name="Karabika E."/>
            <person name="Karaffa L."/>
            <person name="Karanyi Z."/>
            <person name="Krasevec N."/>
            <person name="Kuo A."/>
            <person name="Kusch H."/>
            <person name="LaButti K."/>
            <person name="Lagendijk E.L."/>
            <person name="Lapidus A."/>
            <person name="Levasseur A."/>
            <person name="Lindquist E."/>
            <person name="Lipzen A."/>
            <person name="Logrieco A.F."/>
            <person name="MacCabe A."/>
            <person name="Maekelae M.R."/>
            <person name="Malavazi I."/>
            <person name="Melin P."/>
            <person name="Meyer V."/>
            <person name="Mielnichuk N."/>
            <person name="Miskei M."/>
            <person name="Molnar A.P."/>
            <person name="Mule G."/>
            <person name="Ngan C.Y."/>
            <person name="Orejas M."/>
            <person name="Orosz E."/>
            <person name="Ouedraogo J.P."/>
            <person name="Overkamp K.M."/>
            <person name="Park H.-S."/>
            <person name="Perrone G."/>
            <person name="Piumi F."/>
            <person name="Punt P.J."/>
            <person name="Ram A.F."/>
            <person name="Ramon A."/>
            <person name="Rauscher S."/>
            <person name="Record E."/>
            <person name="Riano-Pachon D.M."/>
            <person name="Robert V."/>
            <person name="Roehrig J."/>
            <person name="Ruller R."/>
            <person name="Salamov A."/>
            <person name="Salih N.S."/>
            <person name="Samson R.A."/>
            <person name="Sandor E."/>
            <person name="Sanguinetti M."/>
            <person name="Schuetze T."/>
            <person name="Sepcic K."/>
            <person name="Shelest E."/>
            <person name="Sherlock G."/>
            <person name="Sophianopoulou V."/>
            <person name="Squina F.M."/>
            <person name="Sun H."/>
            <person name="Susca A."/>
            <person name="Todd R.B."/>
            <person name="Tsang A."/>
            <person name="Unkles S.E."/>
            <person name="van de Wiele N."/>
            <person name="van Rossen-Uffink D."/>
            <person name="Oliveira J.V."/>
            <person name="Vesth T.C."/>
            <person name="Visser J."/>
            <person name="Yu J.-H."/>
            <person name="Zhou M."/>
            <person name="Andersen M.R."/>
            <person name="Archer D.B."/>
            <person name="Baker S.E."/>
            <person name="Benoit I."/>
            <person name="Brakhage A.A."/>
            <person name="Braus G.H."/>
            <person name="Fischer R."/>
            <person name="Frisvad J.C."/>
            <person name="Goldman G.H."/>
            <person name="Houbraken J."/>
            <person name="Oakley B."/>
            <person name="Pocsi I."/>
            <person name="Scazzocchio C."/>
            <person name="Seiboth B."/>
            <person name="vanKuyk P.A."/>
            <person name="Wortman J."/>
            <person name="Dyer P.S."/>
            <person name="Grigoriev I.V."/>
        </authorList>
    </citation>
    <scope>NUCLEOTIDE SEQUENCE [LARGE SCALE GENOMIC DNA]</scope>
    <source>
        <strain evidence="10">CBS 583.65</strain>
    </source>
</reference>
<dbReference type="InterPro" id="IPR049326">
    <property type="entry name" value="Rhodopsin_dom_fungi"/>
</dbReference>
<feature type="compositionally biased region" description="Basic and acidic residues" evidence="6">
    <location>
        <begin position="310"/>
        <end position="321"/>
    </location>
</feature>
<evidence type="ECO:0000256" key="7">
    <source>
        <dbReference type="SAM" id="Phobius"/>
    </source>
</evidence>
<protein>
    <recommendedName>
        <fullName evidence="8">Rhodopsin domain-containing protein</fullName>
    </recommendedName>
</protein>
<sequence>MDSSYCGDSLMGVSIAVMPVQILLVAGRFYTRRVQGIACTADDYLMIPAMIGSLGQSVLFIVLLKIAGLGYHFEYIQKTAPDKLVALQKGIFASQIMNYPFIVTPAKISILLFYNRIFRTPKFHVLSYAMVSILIGTGVGVFFSAILQCSPVQFAWDKSIKGGKCFNQTAFFRYVSLPQILTDAVILIMPLPFVWKLQTRMMQKVALTGVFLLGGLGVLASILRMAIFFQEEILSDPTWVSVKLGIWCVLESAIIIIAASLPPVWPLVARVFPQRLTRWKRNASNRSRQFGGVPGDIALKRTSNGFSRLGESDSSKGRLDNPDTDNSSVR</sequence>
<evidence type="ECO:0000256" key="2">
    <source>
        <dbReference type="ARBA" id="ARBA00022692"/>
    </source>
</evidence>
<dbReference type="Proteomes" id="UP000184073">
    <property type="component" value="Unassembled WGS sequence"/>
</dbReference>
<feature type="transmembrane region" description="Helical" evidence="7">
    <location>
        <begin position="43"/>
        <end position="71"/>
    </location>
</feature>
<keyword evidence="4 7" id="KW-0472">Membrane</keyword>
<organism evidence="9 10">
    <name type="scientific">Aspergillus versicolor CBS 583.65</name>
    <dbReference type="NCBI Taxonomy" id="1036611"/>
    <lineage>
        <taxon>Eukaryota</taxon>
        <taxon>Fungi</taxon>
        <taxon>Dikarya</taxon>
        <taxon>Ascomycota</taxon>
        <taxon>Pezizomycotina</taxon>
        <taxon>Eurotiomycetes</taxon>
        <taxon>Eurotiomycetidae</taxon>
        <taxon>Eurotiales</taxon>
        <taxon>Aspergillaceae</taxon>
        <taxon>Aspergillus</taxon>
        <taxon>Aspergillus subgen. Nidulantes</taxon>
    </lineage>
</organism>
<name>A0A1L9Q2E7_ASPVE</name>
<dbReference type="RefSeq" id="XP_040673644.1">
    <property type="nucleotide sequence ID" value="XM_040807906.1"/>
</dbReference>
<feature type="domain" description="Rhodopsin" evidence="8">
    <location>
        <begin position="28"/>
        <end position="270"/>
    </location>
</feature>
<evidence type="ECO:0000313" key="9">
    <source>
        <dbReference type="EMBL" id="OJJ07882.1"/>
    </source>
</evidence>
<feature type="transmembrane region" description="Helical" evidence="7">
    <location>
        <begin position="244"/>
        <end position="272"/>
    </location>
</feature>
<proteinExistence type="inferred from homology"/>
<evidence type="ECO:0000313" key="10">
    <source>
        <dbReference type="Proteomes" id="UP000184073"/>
    </source>
</evidence>
<feature type="transmembrane region" description="Helical" evidence="7">
    <location>
        <begin position="205"/>
        <end position="229"/>
    </location>
</feature>
<feature type="region of interest" description="Disordered" evidence="6">
    <location>
        <begin position="305"/>
        <end position="330"/>
    </location>
</feature>
<feature type="transmembrane region" description="Helical" evidence="7">
    <location>
        <begin position="91"/>
        <end position="113"/>
    </location>
</feature>
<feature type="transmembrane region" description="Helical" evidence="7">
    <location>
        <begin position="171"/>
        <end position="193"/>
    </location>
</feature>
<dbReference type="PANTHER" id="PTHR33048">
    <property type="entry name" value="PTH11-LIKE INTEGRAL MEMBRANE PROTEIN (AFU_ORTHOLOGUE AFUA_5G11245)"/>
    <property type="match status" value="1"/>
</dbReference>
<dbReference type="EMBL" id="KV878138">
    <property type="protein sequence ID" value="OJJ07882.1"/>
    <property type="molecule type" value="Genomic_DNA"/>
</dbReference>
<dbReference type="GO" id="GO:0016020">
    <property type="term" value="C:membrane"/>
    <property type="evidence" value="ECO:0007669"/>
    <property type="project" value="UniProtKB-SubCell"/>
</dbReference>
<dbReference type="OrthoDB" id="5417844at2759"/>
<comment type="similarity">
    <text evidence="5">Belongs to the SAT4 family.</text>
</comment>
<evidence type="ECO:0000259" key="8">
    <source>
        <dbReference type="Pfam" id="PF20684"/>
    </source>
</evidence>
<evidence type="ECO:0000256" key="6">
    <source>
        <dbReference type="SAM" id="MobiDB-lite"/>
    </source>
</evidence>
<dbReference type="STRING" id="1036611.A0A1L9Q2E7"/>
<dbReference type="Pfam" id="PF20684">
    <property type="entry name" value="Fung_rhodopsin"/>
    <property type="match status" value="1"/>
</dbReference>